<dbReference type="RefSeq" id="WP_091868402.1">
    <property type="nucleotide sequence ID" value="NZ_FNAO01000005.1"/>
</dbReference>
<dbReference type="InterPro" id="IPR006016">
    <property type="entry name" value="UspA"/>
</dbReference>
<feature type="domain" description="UspA" evidence="2">
    <location>
        <begin position="3"/>
        <end position="148"/>
    </location>
</feature>
<name>A0A1G7CY73_9FLAO</name>
<dbReference type="STRING" id="641691.SAMN05421636_10583"/>
<dbReference type="OrthoDB" id="9788959at2"/>
<accession>A0A1G7CY73</accession>
<dbReference type="Pfam" id="PF00582">
    <property type="entry name" value="Usp"/>
    <property type="match status" value="1"/>
</dbReference>
<dbReference type="Proteomes" id="UP000199109">
    <property type="component" value="Unassembled WGS sequence"/>
</dbReference>
<dbReference type="EMBL" id="FNAO01000005">
    <property type="protein sequence ID" value="SDE44267.1"/>
    <property type="molecule type" value="Genomic_DNA"/>
</dbReference>
<protein>
    <submittedName>
        <fullName evidence="3">Nucleotide-binding universal stress protein, UspA family</fullName>
    </submittedName>
</protein>
<dbReference type="Gene3D" id="3.40.50.12370">
    <property type="match status" value="1"/>
</dbReference>
<proteinExistence type="inferred from homology"/>
<reference evidence="3 4" key="1">
    <citation type="submission" date="2016-10" db="EMBL/GenBank/DDBJ databases">
        <authorList>
            <person name="de Groot N.N."/>
        </authorList>
    </citation>
    <scope>NUCLEOTIDE SEQUENCE [LARGE SCALE GENOMIC DNA]</scope>
    <source>
        <strain evidence="3 4">DSM 23421</strain>
    </source>
</reference>
<organism evidence="3 4">
    <name type="scientific">Pricia antarctica</name>
    <dbReference type="NCBI Taxonomy" id="641691"/>
    <lineage>
        <taxon>Bacteria</taxon>
        <taxon>Pseudomonadati</taxon>
        <taxon>Bacteroidota</taxon>
        <taxon>Flavobacteriia</taxon>
        <taxon>Flavobacteriales</taxon>
        <taxon>Flavobacteriaceae</taxon>
        <taxon>Pricia</taxon>
    </lineage>
</organism>
<evidence type="ECO:0000259" key="2">
    <source>
        <dbReference type="Pfam" id="PF00582"/>
    </source>
</evidence>
<gene>
    <name evidence="3" type="ORF">SAMN05421636_10583</name>
</gene>
<sequence>MKTKHIVLPTDFSANAENAIDYALSLFEKIACRFHILNAFQVSPSGLESTRSKAKDTRLFRAIKGESERSIHRLISDLKTKNENPLHTFESHCVADSLVNAIGRIAVEKNIRYIVMGTKGSSAVKEVFLGSSTINVLQKIDFCPIIAVPSNYVFNIPDKIAFATNFEHTYSKAELIPLTDLARLWDSKITIVHAEQGKELLAHQKTAKKLLSEKLHALPYTFVEVNGHAKISEAIMAYTTEHENIGMITMINYWHSFFEKLTKENVIKRVAFYTEVPFLIFPLIVP</sequence>
<dbReference type="CDD" id="cd00293">
    <property type="entry name" value="USP-like"/>
    <property type="match status" value="1"/>
</dbReference>
<dbReference type="PANTHER" id="PTHR46268:SF6">
    <property type="entry name" value="UNIVERSAL STRESS PROTEIN UP12"/>
    <property type="match status" value="1"/>
</dbReference>
<dbReference type="PANTHER" id="PTHR46268">
    <property type="entry name" value="STRESS RESPONSE PROTEIN NHAX"/>
    <property type="match status" value="1"/>
</dbReference>
<dbReference type="AlphaFoldDB" id="A0A1G7CY73"/>
<comment type="similarity">
    <text evidence="1">Belongs to the universal stress protein A family.</text>
</comment>
<dbReference type="SUPFAM" id="SSF52402">
    <property type="entry name" value="Adenine nucleotide alpha hydrolases-like"/>
    <property type="match status" value="2"/>
</dbReference>
<keyword evidence="4" id="KW-1185">Reference proteome</keyword>
<evidence type="ECO:0000313" key="4">
    <source>
        <dbReference type="Proteomes" id="UP000199109"/>
    </source>
</evidence>
<evidence type="ECO:0000256" key="1">
    <source>
        <dbReference type="ARBA" id="ARBA00008791"/>
    </source>
</evidence>
<evidence type="ECO:0000313" key="3">
    <source>
        <dbReference type="EMBL" id="SDE44267.1"/>
    </source>
</evidence>